<keyword evidence="4" id="KW-0119">Carbohydrate metabolism</keyword>
<dbReference type="SUPFAM" id="SSF48208">
    <property type="entry name" value="Six-hairpin glycosidases"/>
    <property type="match status" value="1"/>
</dbReference>
<organism evidence="4 5">
    <name type="scientific">Candidatus Faeciplasma gallinarum</name>
    <dbReference type="NCBI Taxonomy" id="2840799"/>
    <lineage>
        <taxon>Bacteria</taxon>
        <taxon>Bacillati</taxon>
        <taxon>Bacillota</taxon>
        <taxon>Clostridia</taxon>
        <taxon>Eubacteriales</taxon>
        <taxon>Oscillospiraceae</taxon>
        <taxon>Oscillospiraceae incertae sedis</taxon>
        <taxon>Candidatus Faeciplasma</taxon>
    </lineage>
</organism>
<dbReference type="InterPro" id="IPR012341">
    <property type="entry name" value="6hp_glycosidase-like_sf"/>
</dbReference>
<keyword evidence="3 4" id="KW-0326">Glycosidase</keyword>
<dbReference type="Pfam" id="PF01270">
    <property type="entry name" value="Glyco_hydro_8"/>
    <property type="match status" value="1"/>
</dbReference>
<gene>
    <name evidence="4" type="ORF">IAD01_05235</name>
</gene>
<evidence type="ECO:0000256" key="1">
    <source>
        <dbReference type="ARBA" id="ARBA00009209"/>
    </source>
</evidence>
<dbReference type="InterPro" id="IPR002037">
    <property type="entry name" value="Glyco_hydro_8"/>
</dbReference>
<dbReference type="Gene3D" id="1.50.10.10">
    <property type="match status" value="1"/>
</dbReference>
<sequence>MPEYKKSGYTNIFSKLGIPEQEIEKRVADTFDAMFLGTEGVRIYHDAGDDMGYVEDTGNVDARTEGMSYGMMFCVQLDRKDIFDKIWKWAMTNMYMAEGHHAGYFAWSCAPDGRKNADGPAPDGEEYFAMALFFASHRWGDGEGIYNYSHWARTILHDCIHRNGESDKKGSTMWDLDNKLIKFVPDVNFTDASYHLPHFYELFALWADECDREFWKEAAKASREYLHRACHPVTGLCSDYGEYTGAPIKNVPWNQNGRFDRYYSDSYRTVMNMALDHEWFGADEWQCENAAKVQRFYRKAGDKWELVPEHDGVFTTEKVMHPVAVIASNGAASLASWDGYPGADESVMENAKYFAKKLWDTPLREDKRRYYDNCLYLFAMLMLSGNYKIW</sequence>
<keyword evidence="2 4" id="KW-0378">Hydrolase</keyword>
<evidence type="ECO:0000256" key="3">
    <source>
        <dbReference type="ARBA" id="ARBA00023295"/>
    </source>
</evidence>
<evidence type="ECO:0000313" key="4">
    <source>
        <dbReference type="EMBL" id="HIS24790.1"/>
    </source>
</evidence>
<keyword evidence="4" id="KW-0624">Polysaccharide degradation</keyword>
<dbReference type="GO" id="GO:0004553">
    <property type="term" value="F:hydrolase activity, hydrolyzing O-glycosyl compounds"/>
    <property type="evidence" value="ECO:0007669"/>
    <property type="project" value="InterPro"/>
</dbReference>
<comment type="caution">
    <text evidence="4">The sequence shown here is derived from an EMBL/GenBank/DDBJ whole genome shotgun (WGS) entry which is preliminary data.</text>
</comment>
<reference evidence="4" key="2">
    <citation type="journal article" date="2021" name="PeerJ">
        <title>Extensive microbial diversity within the chicken gut microbiome revealed by metagenomics and culture.</title>
        <authorList>
            <person name="Gilroy R."/>
            <person name="Ravi A."/>
            <person name="Getino M."/>
            <person name="Pursley I."/>
            <person name="Horton D.L."/>
            <person name="Alikhan N.F."/>
            <person name="Baker D."/>
            <person name="Gharbi K."/>
            <person name="Hall N."/>
            <person name="Watson M."/>
            <person name="Adriaenssens E.M."/>
            <person name="Foster-Nyarko E."/>
            <person name="Jarju S."/>
            <person name="Secka A."/>
            <person name="Antonio M."/>
            <person name="Oren A."/>
            <person name="Chaudhuri R.R."/>
            <person name="La Ragione R."/>
            <person name="Hildebrand F."/>
            <person name="Pallen M.J."/>
        </authorList>
    </citation>
    <scope>NUCLEOTIDE SEQUENCE</scope>
    <source>
        <strain evidence="4">CHK157-1446</strain>
    </source>
</reference>
<comment type="similarity">
    <text evidence="1">Belongs to the glycosyl hydrolase 8 (cellulase D) family.</text>
</comment>
<protein>
    <submittedName>
        <fullName evidence="4">Xylanase</fullName>
    </submittedName>
</protein>
<dbReference type="InterPro" id="IPR008928">
    <property type="entry name" value="6-hairpin_glycosidase_sf"/>
</dbReference>
<dbReference type="AlphaFoldDB" id="A0A9D1EPG4"/>
<dbReference type="GO" id="GO:0045493">
    <property type="term" value="P:xylan catabolic process"/>
    <property type="evidence" value="ECO:0007669"/>
    <property type="project" value="UniProtKB-KW"/>
</dbReference>
<reference evidence="4" key="1">
    <citation type="submission" date="2020-10" db="EMBL/GenBank/DDBJ databases">
        <authorList>
            <person name="Gilroy R."/>
        </authorList>
    </citation>
    <scope>NUCLEOTIDE SEQUENCE</scope>
    <source>
        <strain evidence="4">CHK157-1446</strain>
    </source>
</reference>
<evidence type="ECO:0000256" key="2">
    <source>
        <dbReference type="ARBA" id="ARBA00022801"/>
    </source>
</evidence>
<dbReference type="Proteomes" id="UP000823982">
    <property type="component" value="Unassembled WGS sequence"/>
</dbReference>
<dbReference type="PRINTS" id="PR00735">
    <property type="entry name" value="GLHYDRLASE8"/>
</dbReference>
<proteinExistence type="inferred from homology"/>
<evidence type="ECO:0000313" key="5">
    <source>
        <dbReference type="Proteomes" id="UP000823982"/>
    </source>
</evidence>
<accession>A0A9D1EPG4</accession>
<dbReference type="EMBL" id="DVIR01000047">
    <property type="protein sequence ID" value="HIS24790.1"/>
    <property type="molecule type" value="Genomic_DNA"/>
</dbReference>
<name>A0A9D1EPG4_9FIRM</name>
<keyword evidence="4" id="KW-0858">Xylan degradation</keyword>